<dbReference type="EMBL" id="WUUL01000007">
    <property type="protein sequence ID" value="MXQ54429.1"/>
    <property type="molecule type" value="Genomic_DNA"/>
</dbReference>
<proteinExistence type="predicted"/>
<gene>
    <name evidence="1" type="ORF">GSM42_12040</name>
</gene>
<name>A0A6I4VRU4_9BACL</name>
<keyword evidence="2" id="KW-1185">Reference proteome</keyword>
<sequence>MKEIDLKYPSFKSVGKWKAILSTNLIYSSNPPKVIGDLGDYTLLVDQGNDFMIFGNGLNVWFYRGHLKGENHPNFFPIGKSEEVKHNGVVICKVTSIARR</sequence>
<dbReference type="Proteomes" id="UP000430692">
    <property type="component" value="Unassembled WGS sequence"/>
</dbReference>
<comment type="caution">
    <text evidence="1">The sequence shown here is derived from an EMBL/GenBank/DDBJ whole genome shotgun (WGS) entry which is preliminary data.</text>
</comment>
<evidence type="ECO:0000313" key="2">
    <source>
        <dbReference type="Proteomes" id="UP000430692"/>
    </source>
</evidence>
<evidence type="ECO:0000313" key="1">
    <source>
        <dbReference type="EMBL" id="MXQ54429.1"/>
    </source>
</evidence>
<accession>A0A6I4VRU4</accession>
<dbReference type="RefSeq" id="WP_160801787.1">
    <property type="nucleotide sequence ID" value="NZ_WUUL01000007.1"/>
</dbReference>
<protein>
    <submittedName>
        <fullName evidence="1">Uncharacterized protein</fullName>
    </submittedName>
</protein>
<reference evidence="1 2" key="1">
    <citation type="submission" date="2019-12" db="EMBL/GenBank/DDBJ databases">
        <title>Whole-genome analyses of novel actinobacteria.</title>
        <authorList>
            <person name="Sahin N."/>
            <person name="Saygin H."/>
        </authorList>
    </citation>
    <scope>NUCLEOTIDE SEQUENCE [LARGE SCALE GENOMIC DNA]</scope>
    <source>
        <strain evidence="1 2">KC615</strain>
    </source>
</reference>
<organism evidence="1 2">
    <name type="scientific">Shimazuella alba</name>
    <dbReference type="NCBI Taxonomy" id="2690964"/>
    <lineage>
        <taxon>Bacteria</taxon>
        <taxon>Bacillati</taxon>
        <taxon>Bacillota</taxon>
        <taxon>Bacilli</taxon>
        <taxon>Bacillales</taxon>
        <taxon>Thermoactinomycetaceae</taxon>
        <taxon>Shimazuella</taxon>
    </lineage>
</organism>
<dbReference type="AlphaFoldDB" id="A0A6I4VRU4"/>